<dbReference type="RefSeq" id="WP_111275159.1">
    <property type="nucleotide sequence ID" value="NZ_QFYS01000002.1"/>
</dbReference>
<dbReference type="InterPro" id="IPR011047">
    <property type="entry name" value="Quinoprotein_ADH-like_sf"/>
</dbReference>
<dbReference type="Gene3D" id="2.130.10.10">
    <property type="entry name" value="YVTN repeat-like/Quinoprotein amine dehydrogenase"/>
    <property type="match status" value="2"/>
</dbReference>
<sequence length="323" mass="33868">MTFAFDAYVTAALFDRAGRAVFALGDGTVRFTTGETIDAHPDGACLSACLPPTGEGVLTGGDDGRVVVSTPAGAQELARIPGRWIDVVAASAESKLLAFAAGRELHVRDAADPAFSRVFVHEKSIADVAFDPKGRRLAAATYGGIWLWYARIADQKPAILKWAGSHIAAAWSPDGKFLISAMQENQLHGWRVADEKNMRMGGYPSKVRSLAFMSKGNLLATSGANGAVCWPFAGATGPMGKQAAEIGYEESALVTRVAATPDKPWLAAGLDDGRVWAADVTGERLVHLKSEKGPPITALALSPDGRHVAWGDEDGGAGVAEVG</sequence>
<dbReference type="SUPFAM" id="SSF50998">
    <property type="entry name" value="Quinoprotein alcohol dehydrogenase-like"/>
    <property type="match status" value="1"/>
</dbReference>
<dbReference type="EMBL" id="QFYS01000002">
    <property type="protein sequence ID" value="RAK67549.1"/>
    <property type="molecule type" value="Genomic_DNA"/>
</dbReference>
<dbReference type="InterPro" id="IPR015943">
    <property type="entry name" value="WD40/YVTN_repeat-like_dom_sf"/>
</dbReference>
<proteinExistence type="predicted"/>
<dbReference type="PANTHER" id="PTHR19879:SF9">
    <property type="entry name" value="TRANSCRIPTION INITIATION FACTOR TFIID SUBUNIT 5"/>
    <property type="match status" value="1"/>
</dbReference>
<dbReference type="AlphaFoldDB" id="A0A328BLX5"/>
<dbReference type="PANTHER" id="PTHR19879">
    <property type="entry name" value="TRANSCRIPTION INITIATION FACTOR TFIID"/>
    <property type="match status" value="1"/>
</dbReference>
<dbReference type="Pfam" id="PF00400">
    <property type="entry name" value="WD40"/>
    <property type="match status" value="2"/>
</dbReference>
<evidence type="ECO:0000313" key="2">
    <source>
        <dbReference type="Proteomes" id="UP000249524"/>
    </source>
</evidence>
<dbReference type="SMART" id="SM00320">
    <property type="entry name" value="WD40"/>
    <property type="match status" value="6"/>
</dbReference>
<comment type="caution">
    <text evidence="1">The sequence shown here is derived from an EMBL/GenBank/DDBJ whole genome shotgun (WGS) entry which is preliminary data.</text>
</comment>
<protein>
    <submittedName>
        <fullName evidence="1">WD40 repeat domain-containing protein</fullName>
    </submittedName>
</protein>
<evidence type="ECO:0000313" key="1">
    <source>
        <dbReference type="EMBL" id="RAK67549.1"/>
    </source>
</evidence>
<dbReference type="OrthoDB" id="9814620at2"/>
<reference evidence="1 2" key="1">
    <citation type="submission" date="2018-05" db="EMBL/GenBank/DDBJ databases">
        <authorList>
            <person name="Lanie J.A."/>
            <person name="Ng W.-L."/>
            <person name="Kazmierczak K.M."/>
            <person name="Andrzejewski T.M."/>
            <person name="Davidsen T.M."/>
            <person name="Wayne K.J."/>
            <person name="Tettelin H."/>
            <person name="Glass J.I."/>
            <person name="Rusch D."/>
            <person name="Podicherti R."/>
            <person name="Tsui H.-C.T."/>
            <person name="Winkler M.E."/>
        </authorList>
    </citation>
    <scope>NUCLEOTIDE SEQUENCE [LARGE SCALE GENOMIC DNA]</scope>
    <source>
        <strain evidence="1 2">BUT-10</strain>
    </source>
</reference>
<name>A0A328BLX5_9CAUL</name>
<keyword evidence="2" id="KW-1185">Reference proteome</keyword>
<dbReference type="InterPro" id="IPR001680">
    <property type="entry name" value="WD40_rpt"/>
</dbReference>
<dbReference type="Proteomes" id="UP000249524">
    <property type="component" value="Unassembled WGS sequence"/>
</dbReference>
<accession>A0A328BLX5</accession>
<organism evidence="1 2">
    <name type="scientific">Phenylobacterium kunshanense</name>
    <dbReference type="NCBI Taxonomy" id="1445034"/>
    <lineage>
        <taxon>Bacteria</taxon>
        <taxon>Pseudomonadati</taxon>
        <taxon>Pseudomonadota</taxon>
        <taxon>Alphaproteobacteria</taxon>
        <taxon>Caulobacterales</taxon>
        <taxon>Caulobacteraceae</taxon>
        <taxon>Phenylobacterium</taxon>
    </lineage>
</organism>
<gene>
    <name evidence="1" type="ORF">DJ019_06470</name>
</gene>